<dbReference type="AlphaFoldDB" id="A0A4Y2IXS2"/>
<reference evidence="1 2" key="1">
    <citation type="journal article" date="2019" name="Sci. Rep.">
        <title>Orb-weaving spider Araneus ventricosus genome elucidates the spidroin gene catalogue.</title>
        <authorList>
            <person name="Kono N."/>
            <person name="Nakamura H."/>
            <person name="Ohtoshi R."/>
            <person name="Moran D.A.P."/>
            <person name="Shinohara A."/>
            <person name="Yoshida Y."/>
            <person name="Fujiwara M."/>
            <person name="Mori M."/>
            <person name="Tomita M."/>
            <person name="Arakawa K."/>
        </authorList>
    </citation>
    <scope>NUCLEOTIDE SEQUENCE [LARGE SCALE GENOMIC DNA]</scope>
</reference>
<comment type="caution">
    <text evidence="1">The sequence shown here is derived from an EMBL/GenBank/DDBJ whole genome shotgun (WGS) entry which is preliminary data.</text>
</comment>
<protein>
    <submittedName>
        <fullName evidence="1">Uncharacterized protein</fullName>
    </submittedName>
</protein>
<name>A0A4Y2IXS2_ARAVE</name>
<evidence type="ECO:0000313" key="1">
    <source>
        <dbReference type="EMBL" id="GBM82400.1"/>
    </source>
</evidence>
<proteinExistence type="predicted"/>
<organism evidence="1 2">
    <name type="scientific">Araneus ventricosus</name>
    <name type="common">Orbweaver spider</name>
    <name type="synonym">Epeira ventricosa</name>
    <dbReference type="NCBI Taxonomy" id="182803"/>
    <lineage>
        <taxon>Eukaryota</taxon>
        <taxon>Metazoa</taxon>
        <taxon>Ecdysozoa</taxon>
        <taxon>Arthropoda</taxon>
        <taxon>Chelicerata</taxon>
        <taxon>Arachnida</taxon>
        <taxon>Araneae</taxon>
        <taxon>Araneomorphae</taxon>
        <taxon>Entelegynae</taxon>
        <taxon>Araneoidea</taxon>
        <taxon>Araneidae</taxon>
        <taxon>Araneus</taxon>
    </lineage>
</organism>
<dbReference type="EMBL" id="BGPR01003008">
    <property type="protein sequence ID" value="GBM82400.1"/>
    <property type="molecule type" value="Genomic_DNA"/>
</dbReference>
<sequence>MNFINASSHGKAPKIEFPPKKWLGYPKLMIESKEADWQLEFATCVWQVIAPLMKRHIDWCVYPQLLIHEPIIASLWRQYQNVDAIIAQYNTKSITFTKQY</sequence>
<keyword evidence="2" id="KW-1185">Reference proteome</keyword>
<gene>
    <name evidence="1" type="ORF">AVEN_84827_1</name>
</gene>
<evidence type="ECO:0000313" key="2">
    <source>
        <dbReference type="Proteomes" id="UP000499080"/>
    </source>
</evidence>
<dbReference type="Proteomes" id="UP000499080">
    <property type="component" value="Unassembled WGS sequence"/>
</dbReference>
<accession>A0A4Y2IXS2</accession>